<dbReference type="PROSITE" id="PS01124">
    <property type="entry name" value="HTH_ARAC_FAMILY_2"/>
    <property type="match status" value="1"/>
</dbReference>
<keyword evidence="6" id="KW-1185">Reference proteome</keyword>
<reference evidence="5 6" key="1">
    <citation type="journal article" date="2021" name="Front. Microbiol.">
        <title>Aerobic Denitrification and Heterotrophic Sulfur Oxidation in the Genus Halomonas Revealed by Six Novel Species Characterizations and Genome-Based Analysis.</title>
        <authorList>
            <person name="Wang L."/>
            <person name="Shao Z."/>
        </authorList>
    </citation>
    <scope>NUCLEOTIDE SEQUENCE [LARGE SCALE GENOMIC DNA]</scope>
    <source>
        <strain evidence="5 6">MCCC 1A11081</strain>
    </source>
</reference>
<comment type="caution">
    <text evidence="5">The sequence shown here is derived from an EMBL/GenBank/DDBJ whole genome shotgun (WGS) entry which is preliminary data.</text>
</comment>
<name>A0ABS8ZX79_9GAMM</name>
<evidence type="ECO:0000259" key="4">
    <source>
        <dbReference type="PROSITE" id="PS01124"/>
    </source>
</evidence>
<dbReference type="SUPFAM" id="SSF52317">
    <property type="entry name" value="Class I glutamine amidotransferase-like"/>
    <property type="match status" value="1"/>
</dbReference>
<dbReference type="InterPro" id="IPR052158">
    <property type="entry name" value="INH-QAR"/>
</dbReference>
<dbReference type="InterPro" id="IPR029062">
    <property type="entry name" value="Class_I_gatase-like"/>
</dbReference>
<evidence type="ECO:0000313" key="5">
    <source>
        <dbReference type="EMBL" id="MCE8001301.1"/>
    </source>
</evidence>
<dbReference type="PANTHER" id="PTHR43130:SF3">
    <property type="entry name" value="HTH-TYPE TRANSCRIPTIONAL REGULATOR RV1931C"/>
    <property type="match status" value="1"/>
</dbReference>
<protein>
    <submittedName>
        <fullName evidence="5">GlxA family transcriptional regulator</fullName>
    </submittedName>
</protein>
<proteinExistence type="predicted"/>
<feature type="region of interest" description="Disordered" evidence="3">
    <location>
        <begin position="322"/>
        <end position="345"/>
    </location>
</feature>
<dbReference type="InterPro" id="IPR002818">
    <property type="entry name" value="DJ-1/PfpI"/>
</dbReference>
<accession>A0ABS8ZX79</accession>
<gene>
    <name evidence="5" type="ORF">HOP53_00445</name>
</gene>
<keyword evidence="1" id="KW-0805">Transcription regulation</keyword>
<evidence type="ECO:0000256" key="2">
    <source>
        <dbReference type="ARBA" id="ARBA00023163"/>
    </source>
</evidence>
<keyword evidence="2" id="KW-0804">Transcription</keyword>
<dbReference type="Pfam" id="PF12833">
    <property type="entry name" value="HTH_18"/>
    <property type="match status" value="1"/>
</dbReference>
<dbReference type="InterPro" id="IPR018060">
    <property type="entry name" value="HTH_AraC"/>
</dbReference>
<dbReference type="EMBL" id="JABFTX010000001">
    <property type="protein sequence ID" value="MCE8001301.1"/>
    <property type="molecule type" value="Genomic_DNA"/>
</dbReference>
<dbReference type="InterPro" id="IPR009057">
    <property type="entry name" value="Homeodomain-like_sf"/>
</dbReference>
<evidence type="ECO:0000256" key="1">
    <source>
        <dbReference type="ARBA" id="ARBA00023015"/>
    </source>
</evidence>
<dbReference type="SUPFAM" id="SSF46689">
    <property type="entry name" value="Homeodomain-like"/>
    <property type="match status" value="1"/>
</dbReference>
<dbReference type="Gene3D" id="1.10.10.60">
    <property type="entry name" value="Homeodomain-like"/>
    <property type="match status" value="2"/>
</dbReference>
<dbReference type="RefSeq" id="WP_234268037.1">
    <property type="nucleotide sequence ID" value="NZ_JABFTX010000001.1"/>
</dbReference>
<feature type="domain" description="HTH araC/xylS-type" evidence="4">
    <location>
        <begin position="219"/>
        <end position="319"/>
    </location>
</feature>
<dbReference type="Gene3D" id="3.40.50.880">
    <property type="match status" value="1"/>
</dbReference>
<sequence length="345" mass="37181">MPHAVVILAYPDCQLLDVSGPWQVFASANDLSGRKLYRLHLAADAPGSVATNGGLPLLADTAWSDLASLGPLDTLLVAGGRGIVTQRQRPALLAALRDQARQVRRLGSICTGAFLLAEAGLLDGHQATTHWRHCAQLANEHPKIRVVPDALYVESGGRFTSAGVTAGIDLALSLLEADHGSTLAGQVARELVLFLRRPGGQSQFSEVLRSQNRAQGALRKLLDRLHADPGAPHRLEAMAESIGVTPRHLSRLFRQQLATTPGAYLTRLRLEQARLALVASERSPPLEPLARQWHLGGAEQLRRLFQRHYGISPSLYYQRFGPKGTASRSETATSTATAPSLPNDG</sequence>
<evidence type="ECO:0000313" key="6">
    <source>
        <dbReference type="Proteomes" id="UP001320168"/>
    </source>
</evidence>
<dbReference type="PANTHER" id="PTHR43130">
    <property type="entry name" value="ARAC-FAMILY TRANSCRIPTIONAL REGULATOR"/>
    <property type="match status" value="1"/>
</dbReference>
<dbReference type="Pfam" id="PF01965">
    <property type="entry name" value="DJ-1_PfpI"/>
    <property type="match status" value="1"/>
</dbReference>
<dbReference type="CDD" id="cd03137">
    <property type="entry name" value="GATase1_AraC_1"/>
    <property type="match status" value="1"/>
</dbReference>
<dbReference type="Proteomes" id="UP001320168">
    <property type="component" value="Unassembled WGS sequence"/>
</dbReference>
<feature type="compositionally biased region" description="Low complexity" evidence="3">
    <location>
        <begin position="325"/>
        <end position="345"/>
    </location>
</feature>
<dbReference type="SMART" id="SM00342">
    <property type="entry name" value="HTH_ARAC"/>
    <property type="match status" value="1"/>
</dbReference>
<evidence type="ECO:0000256" key="3">
    <source>
        <dbReference type="SAM" id="MobiDB-lite"/>
    </source>
</evidence>
<organism evidence="5 6">
    <name type="scientific">Billgrantia ethanolica</name>
    <dbReference type="NCBI Taxonomy" id="2733486"/>
    <lineage>
        <taxon>Bacteria</taxon>
        <taxon>Pseudomonadati</taxon>
        <taxon>Pseudomonadota</taxon>
        <taxon>Gammaproteobacteria</taxon>
        <taxon>Oceanospirillales</taxon>
        <taxon>Halomonadaceae</taxon>
        <taxon>Billgrantia</taxon>
    </lineage>
</organism>